<evidence type="ECO:0000313" key="3">
    <source>
        <dbReference type="Proteomes" id="UP001174677"/>
    </source>
</evidence>
<gene>
    <name evidence="2" type="ORF">P3X46_021644</name>
</gene>
<accession>A0ABQ9LI72</accession>
<keyword evidence="3" id="KW-1185">Reference proteome</keyword>
<dbReference type="PANTHER" id="PTHR36617">
    <property type="entry name" value="PROTEIN, PUTATIVE-RELATED"/>
    <property type="match status" value="1"/>
</dbReference>
<dbReference type="EMBL" id="JARPOI010000012">
    <property type="protein sequence ID" value="KAJ9166955.1"/>
    <property type="molecule type" value="Genomic_DNA"/>
</dbReference>
<reference evidence="2 3" key="1">
    <citation type="journal article" date="2023" name="Plant Biotechnol. J.">
        <title>Chromosome-level wild Hevea brasiliensis genome provides new tools for genomic-assisted breeding and valuable loci to elevate rubber yield.</title>
        <authorList>
            <person name="Cheng H."/>
            <person name="Song X."/>
            <person name="Hu Y."/>
            <person name="Wu T."/>
            <person name="Yang Q."/>
            <person name="An Z."/>
            <person name="Feng S."/>
            <person name="Deng Z."/>
            <person name="Wu W."/>
            <person name="Zeng X."/>
            <person name="Tu M."/>
            <person name="Wang X."/>
            <person name="Huang H."/>
        </authorList>
    </citation>
    <scope>NUCLEOTIDE SEQUENCE [LARGE SCALE GENOMIC DNA]</scope>
    <source>
        <strain evidence="2">MT/VB/25A 57/8</strain>
    </source>
</reference>
<feature type="domain" description="Reverse transcriptase zinc-binding" evidence="1">
    <location>
        <begin position="147"/>
        <end position="220"/>
    </location>
</feature>
<evidence type="ECO:0000313" key="2">
    <source>
        <dbReference type="EMBL" id="KAJ9166955.1"/>
    </source>
</evidence>
<sequence length="273" mass="30719">MDLASWAAARFSLGYLPFALGNSISSLWSRIQKSAHSGGSNFSALWHVSFAIGEGKGVRIWHDVWTSNSPLKFSFARLFNLASNLNAFVNELGDWVDGVWELARLLVILSSVRLCPFKNDKLIWKPDSKGFFFSVMSFCKCLVSASCAMLPFASQIWLGLAPSAVEILIWLICHGRLCSRDRLCSLGIIPLSLNVCPRCSLVPECISHIFLHCRSSWLTWSWFLKWWGLDFCIPNLILDLLTKWTALVSGIFLGEILANYWACHSFVSLDCKE</sequence>
<dbReference type="InterPro" id="IPR026960">
    <property type="entry name" value="RVT-Znf"/>
</dbReference>
<evidence type="ECO:0000259" key="1">
    <source>
        <dbReference type="Pfam" id="PF13966"/>
    </source>
</evidence>
<dbReference type="Proteomes" id="UP001174677">
    <property type="component" value="Chromosome 12"/>
</dbReference>
<proteinExistence type="predicted"/>
<organism evidence="2 3">
    <name type="scientific">Hevea brasiliensis</name>
    <name type="common">Para rubber tree</name>
    <name type="synonym">Siphonia brasiliensis</name>
    <dbReference type="NCBI Taxonomy" id="3981"/>
    <lineage>
        <taxon>Eukaryota</taxon>
        <taxon>Viridiplantae</taxon>
        <taxon>Streptophyta</taxon>
        <taxon>Embryophyta</taxon>
        <taxon>Tracheophyta</taxon>
        <taxon>Spermatophyta</taxon>
        <taxon>Magnoliopsida</taxon>
        <taxon>eudicotyledons</taxon>
        <taxon>Gunneridae</taxon>
        <taxon>Pentapetalae</taxon>
        <taxon>rosids</taxon>
        <taxon>fabids</taxon>
        <taxon>Malpighiales</taxon>
        <taxon>Euphorbiaceae</taxon>
        <taxon>Crotonoideae</taxon>
        <taxon>Micrandreae</taxon>
        <taxon>Hevea</taxon>
    </lineage>
</organism>
<dbReference type="Pfam" id="PF13966">
    <property type="entry name" value="zf-RVT"/>
    <property type="match status" value="1"/>
</dbReference>
<comment type="caution">
    <text evidence="2">The sequence shown here is derived from an EMBL/GenBank/DDBJ whole genome shotgun (WGS) entry which is preliminary data.</text>
</comment>
<protein>
    <recommendedName>
        <fullName evidence="1">Reverse transcriptase zinc-binding domain-containing protein</fullName>
    </recommendedName>
</protein>
<name>A0ABQ9LI72_HEVBR</name>
<dbReference type="PANTHER" id="PTHR36617:SF5">
    <property type="entry name" value="OS05G0421675 PROTEIN"/>
    <property type="match status" value="1"/>
</dbReference>